<dbReference type="EMBL" id="GGEC01080673">
    <property type="protein sequence ID" value="MBX61157.1"/>
    <property type="molecule type" value="Transcribed_RNA"/>
</dbReference>
<organism evidence="1">
    <name type="scientific">Rhizophora mucronata</name>
    <name type="common">Asiatic mangrove</name>
    <dbReference type="NCBI Taxonomy" id="61149"/>
    <lineage>
        <taxon>Eukaryota</taxon>
        <taxon>Viridiplantae</taxon>
        <taxon>Streptophyta</taxon>
        <taxon>Embryophyta</taxon>
        <taxon>Tracheophyta</taxon>
        <taxon>Spermatophyta</taxon>
        <taxon>Magnoliopsida</taxon>
        <taxon>eudicotyledons</taxon>
        <taxon>Gunneridae</taxon>
        <taxon>Pentapetalae</taxon>
        <taxon>rosids</taxon>
        <taxon>fabids</taxon>
        <taxon>Malpighiales</taxon>
        <taxon>Rhizophoraceae</taxon>
        <taxon>Rhizophora</taxon>
    </lineage>
</organism>
<reference evidence="1" key="1">
    <citation type="submission" date="2018-02" db="EMBL/GenBank/DDBJ databases">
        <title>Rhizophora mucronata_Transcriptome.</title>
        <authorList>
            <person name="Meera S.P."/>
            <person name="Sreeshan A."/>
            <person name="Augustine A."/>
        </authorList>
    </citation>
    <scope>NUCLEOTIDE SEQUENCE</scope>
    <source>
        <tissue evidence="1">Leaf</tissue>
    </source>
</reference>
<sequence length="18" mass="2254">MKDRWTKQKFGLHLKIHS</sequence>
<evidence type="ECO:0000313" key="1">
    <source>
        <dbReference type="EMBL" id="MBX61157.1"/>
    </source>
</evidence>
<accession>A0A2P2Q2E9</accession>
<dbReference type="AlphaFoldDB" id="A0A2P2Q2E9"/>
<protein>
    <submittedName>
        <fullName evidence="1">Uncharacterized protein</fullName>
    </submittedName>
</protein>
<proteinExistence type="predicted"/>
<name>A0A2P2Q2E9_RHIMU</name>